<sequence length="82" mass="8770">MARIGVEENLTDVKEALEQNGHECVTLTGDNAAECDCCCISGQDQNVMGMTDATTDASIINCDGMTAEEAVQEVNEKLSQQQ</sequence>
<dbReference type="OrthoDB" id="1708042at2"/>
<reference evidence="1 2" key="1">
    <citation type="submission" date="2016-10" db="EMBL/GenBank/DDBJ databases">
        <authorList>
            <person name="de Groot N.N."/>
        </authorList>
    </citation>
    <scope>NUCLEOTIDE SEQUENCE [LARGE SCALE GENOMIC DNA]</scope>
    <source>
        <strain evidence="1 2">CGMCC 1.3442</strain>
    </source>
</reference>
<evidence type="ECO:0000313" key="2">
    <source>
        <dbReference type="Proteomes" id="UP000199334"/>
    </source>
</evidence>
<dbReference type="RefSeq" id="WP_093855969.1">
    <property type="nucleotide sequence ID" value="NZ_BJVZ01000041.1"/>
</dbReference>
<dbReference type="EMBL" id="FNIG01000002">
    <property type="protein sequence ID" value="SDN10905.1"/>
    <property type="molecule type" value="Genomic_DNA"/>
</dbReference>
<evidence type="ECO:0000313" key="1">
    <source>
        <dbReference type="EMBL" id="SDN10905.1"/>
    </source>
</evidence>
<accession>A0A1G9YQN6</accession>
<dbReference type="InterPro" id="IPR005370">
    <property type="entry name" value="UPF0180"/>
</dbReference>
<organism evidence="1 2">
    <name type="scientific">Tenuibacillus multivorans</name>
    <dbReference type="NCBI Taxonomy" id="237069"/>
    <lineage>
        <taxon>Bacteria</taxon>
        <taxon>Bacillati</taxon>
        <taxon>Bacillota</taxon>
        <taxon>Bacilli</taxon>
        <taxon>Bacillales</taxon>
        <taxon>Bacillaceae</taxon>
        <taxon>Tenuibacillus</taxon>
    </lineage>
</organism>
<proteinExistence type="predicted"/>
<dbReference type="AlphaFoldDB" id="A0A1G9YQN6"/>
<dbReference type="Proteomes" id="UP000199334">
    <property type="component" value="Unassembled WGS sequence"/>
</dbReference>
<dbReference type="STRING" id="237069.SAMN05216498_1499"/>
<protein>
    <submittedName>
        <fullName evidence="1">Uncharacterized protein family (UPF0180)</fullName>
    </submittedName>
</protein>
<gene>
    <name evidence="1" type="ORF">SAMN05216498_1499</name>
</gene>
<dbReference type="Pfam" id="PF03698">
    <property type="entry name" value="UPF0180"/>
    <property type="match status" value="1"/>
</dbReference>
<name>A0A1G9YQN6_9BACI</name>
<keyword evidence="2" id="KW-1185">Reference proteome</keyword>